<evidence type="ECO:0000313" key="2">
    <source>
        <dbReference type="EMBL" id="MBM7693719.1"/>
    </source>
</evidence>
<feature type="transmembrane region" description="Helical" evidence="1">
    <location>
        <begin position="47"/>
        <end position="67"/>
    </location>
</feature>
<evidence type="ECO:0008006" key="4">
    <source>
        <dbReference type="Google" id="ProtNLM"/>
    </source>
</evidence>
<dbReference type="EMBL" id="JAFBFI010000015">
    <property type="protein sequence ID" value="MBM7693719.1"/>
    <property type="molecule type" value="Genomic_DNA"/>
</dbReference>
<name>A0ABS2QLT3_9BACI</name>
<keyword evidence="1" id="KW-0472">Membrane</keyword>
<organism evidence="2 3">
    <name type="scientific">Peribacillus deserti</name>
    <dbReference type="NCBI Taxonomy" id="673318"/>
    <lineage>
        <taxon>Bacteria</taxon>
        <taxon>Bacillati</taxon>
        <taxon>Bacillota</taxon>
        <taxon>Bacilli</taxon>
        <taxon>Bacillales</taxon>
        <taxon>Bacillaceae</taxon>
        <taxon>Peribacillus</taxon>
    </lineage>
</organism>
<accession>A0ABS2QLT3</accession>
<gene>
    <name evidence="2" type="ORF">JOC77_003163</name>
</gene>
<keyword evidence="1" id="KW-1133">Transmembrane helix</keyword>
<reference evidence="2 3" key="1">
    <citation type="submission" date="2021-01" db="EMBL/GenBank/DDBJ databases">
        <title>Genomic Encyclopedia of Type Strains, Phase IV (KMG-IV): sequencing the most valuable type-strain genomes for metagenomic binning, comparative biology and taxonomic classification.</title>
        <authorList>
            <person name="Goeker M."/>
        </authorList>
    </citation>
    <scope>NUCLEOTIDE SEQUENCE [LARGE SCALE GENOMIC DNA]</scope>
    <source>
        <strain evidence="2 3">DSM 105482</strain>
    </source>
</reference>
<evidence type="ECO:0000256" key="1">
    <source>
        <dbReference type="SAM" id="Phobius"/>
    </source>
</evidence>
<keyword evidence="1" id="KW-0812">Transmembrane</keyword>
<sequence length="319" mass="36896">MNEYLSSNVKKEVDKIKIPEDKLEQAIEFAIKRGKKHHPYFGFGKKLINLCSAAVLLLCQFIGSAFVSPAMATVVSKIPYLGQILENKDDIISVIFEELREKGYKVNGSGVSYSKKEIVIRIEGSEKYFDNVKGDVEKIAKDILHSRNYDAYTLKVNRNKERTDEVIPEEEKKRNEFNKQYEIIYNAVTEELKKRDNNILSLGMVYRPKTIEVEIPDTETETRNDEMKQVINQILQSNKMDPIPIKIKKIDMKVREQDRKRMGILNIVEEDILGKKEYKVIMVGYSIHPEPEIQAFISLSSSDDNVKDFAQQLEKVILR</sequence>
<proteinExistence type="predicted"/>
<dbReference type="RefSeq" id="WP_204544661.1">
    <property type="nucleotide sequence ID" value="NZ_JAFBFI010000015.1"/>
</dbReference>
<comment type="caution">
    <text evidence="2">The sequence shown here is derived from an EMBL/GenBank/DDBJ whole genome shotgun (WGS) entry which is preliminary data.</text>
</comment>
<evidence type="ECO:0000313" key="3">
    <source>
        <dbReference type="Proteomes" id="UP000823486"/>
    </source>
</evidence>
<protein>
    <recommendedName>
        <fullName evidence="4">DUF4030 domain-containing protein</fullName>
    </recommendedName>
</protein>
<dbReference type="Proteomes" id="UP000823486">
    <property type="component" value="Unassembled WGS sequence"/>
</dbReference>
<keyword evidence="3" id="KW-1185">Reference proteome</keyword>